<dbReference type="PANTHER" id="PTHR11566:SF169">
    <property type="entry name" value="DYNAMIN-LIKE PROTEIN C"/>
    <property type="match status" value="1"/>
</dbReference>
<protein>
    <recommendedName>
        <fullName evidence="2">Dynamin-type G domain-containing protein</fullName>
    </recommendedName>
</protein>
<name>A0A6A4LLX2_9ERIC</name>
<dbReference type="GO" id="GO:0003924">
    <property type="term" value="F:GTPase activity"/>
    <property type="evidence" value="ECO:0007669"/>
    <property type="project" value="InterPro"/>
</dbReference>
<comment type="caution">
    <text evidence="3">The sequence shown here is derived from an EMBL/GenBank/DDBJ whole genome shotgun (WGS) entry which is preliminary data.</text>
</comment>
<dbReference type="GO" id="GO:0005737">
    <property type="term" value="C:cytoplasm"/>
    <property type="evidence" value="ECO:0007669"/>
    <property type="project" value="UniProtKB-ARBA"/>
</dbReference>
<evidence type="ECO:0000256" key="1">
    <source>
        <dbReference type="SAM" id="MobiDB-lite"/>
    </source>
</evidence>
<dbReference type="Proteomes" id="UP000428333">
    <property type="component" value="Linkage Group LG07"/>
</dbReference>
<reference evidence="3 4" key="1">
    <citation type="journal article" date="2019" name="Genome Biol. Evol.">
        <title>The Rhododendron genome and chromosomal organization provide insight into shared whole-genome duplications across the heath family (Ericaceae).</title>
        <authorList>
            <person name="Soza V.L."/>
            <person name="Lindsley D."/>
            <person name="Waalkes A."/>
            <person name="Ramage E."/>
            <person name="Patwardhan R.P."/>
            <person name="Burton J.N."/>
            <person name="Adey A."/>
            <person name="Kumar A."/>
            <person name="Qiu R."/>
            <person name="Shendure J."/>
            <person name="Hall B."/>
        </authorList>
    </citation>
    <scope>NUCLEOTIDE SEQUENCE [LARGE SCALE GENOMIC DNA]</scope>
    <source>
        <strain evidence="3">RSF 1966-606</strain>
    </source>
</reference>
<keyword evidence="4" id="KW-1185">Reference proteome</keyword>
<feature type="non-terminal residue" evidence="3">
    <location>
        <position position="1"/>
    </location>
</feature>
<dbReference type="AlphaFoldDB" id="A0A6A4LLX2"/>
<dbReference type="InterPro" id="IPR001401">
    <property type="entry name" value="Dynamin_GTPase"/>
</dbReference>
<dbReference type="InterPro" id="IPR022812">
    <property type="entry name" value="Dynamin"/>
</dbReference>
<dbReference type="InterPro" id="IPR027417">
    <property type="entry name" value="P-loop_NTPase"/>
</dbReference>
<evidence type="ECO:0000313" key="4">
    <source>
        <dbReference type="Proteomes" id="UP000428333"/>
    </source>
</evidence>
<dbReference type="SUPFAM" id="SSF52540">
    <property type="entry name" value="P-loop containing nucleoside triphosphate hydrolases"/>
    <property type="match status" value="1"/>
</dbReference>
<dbReference type="Pfam" id="PF00350">
    <property type="entry name" value="Dynamin_N"/>
    <property type="match status" value="1"/>
</dbReference>
<evidence type="ECO:0000313" key="3">
    <source>
        <dbReference type="EMBL" id="KAE9456409.1"/>
    </source>
</evidence>
<dbReference type="PROSITE" id="PS51718">
    <property type="entry name" value="G_DYNAMIN_2"/>
    <property type="match status" value="1"/>
</dbReference>
<dbReference type="Gene3D" id="3.40.50.300">
    <property type="entry name" value="P-loop containing nucleotide triphosphate hydrolases"/>
    <property type="match status" value="1"/>
</dbReference>
<organism evidence="3 4">
    <name type="scientific">Rhododendron williamsianum</name>
    <dbReference type="NCBI Taxonomy" id="262921"/>
    <lineage>
        <taxon>Eukaryota</taxon>
        <taxon>Viridiplantae</taxon>
        <taxon>Streptophyta</taxon>
        <taxon>Embryophyta</taxon>
        <taxon>Tracheophyta</taxon>
        <taxon>Spermatophyta</taxon>
        <taxon>Magnoliopsida</taxon>
        <taxon>eudicotyledons</taxon>
        <taxon>Gunneridae</taxon>
        <taxon>Pentapetalae</taxon>
        <taxon>asterids</taxon>
        <taxon>Ericales</taxon>
        <taxon>Ericaceae</taxon>
        <taxon>Ericoideae</taxon>
        <taxon>Rhodoreae</taxon>
        <taxon>Rhododendron</taxon>
    </lineage>
</organism>
<feature type="compositionally biased region" description="Low complexity" evidence="1">
    <location>
        <begin position="1"/>
        <end position="15"/>
    </location>
</feature>
<feature type="region of interest" description="Disordered" evidence="1">
    <location>
        <begin position="1"/>
        <end position="21"/>
    </location>
</feature>
<dbReference type="InterPro" id="IPR030381">
    <property type="entry name" value="G_DYNAMIN_dom"/>
</dbReference>
<dbReference type="PRINTS" id="PR00195">
    <property type="entry name" value="DYNAMIN"/>
</dbReference>
<dbReference type="CDD" id="cd08771">
    <property type="entry name" value="DLP_1"/>
    <property type="match status" value="1"/>
</dbReference>
<dbReference type="GO" id="GO:0008017">
    <property type="term" value="F:microtubule binding"/>
    <property type="evidence" value="ECO:0007669"/>
    <property type="project" value="TreeGrafter"/>
</dbReference>
<dbReference type="GO" id="GO:0016020">
    <property type="term" value="C:membrane"/>
    <property type="evidence" value="ECO:0007669"/>
    <property type="project" value="TreeGrafter"/>
</dbReference>
<dbReference type="OrthoDB" id="5061070at2759"/>
<sequence>MATPSSKTPSTRTKSMPARPASDFKTRFDAYNRLQAAAVAFGENLPIPEIVAVGGQSDGKSSLLEALLGFRFNVREVEMGTRRPLILQMVHDPTALEPRCRFQEEESEEYGSPIVLASTIADIIKSRTDSLLKKTRSAVSSKPIVMRAEYAHCPNLTIIDTPGFVLKAKKGEPENTPEEILSMVKSLASPPNRIVLFLQQSSVEWCSSLWLDAVREIDPTFRRIVVVVSKFDNRLKQCTTVPPALEYTSVLRNREKFMVNGMMRPLPSDNLEFTDRWEVDRYLSASGYLGENIKPFFVALPKDRNTVSNDEFRRQISQVDLDVIHHLREGVKGGFDEEKFSSYIGFSCLRDYLESELQKRYKEATPATLALLEQRCSEVTAELSRMETKIQANSDGALIDGAADPAPEQWGKTTNEEQSESGIGSWPGITADIKPPNATLRLYGGAAFERVMHEFRCATYSVECPPVSREKVANILLAHAGRGGGRGVTEAAAEIARAAAQSWLAPLLDTACDRLAFVLGNLFDLAVERNHCRDSGFSIFASHTSYKTCDSDGRKTGDMDGYVGFHAALRHSYSRFLRDIAKQCKQLVRHHLDSITSPYSQVCYENDFLGTYGSGASYTSKSNQASATSFCLELSDGGPTLEDEPMKDQENIPPEKNAHQTTPGKVTEAREVLRESQMTVPETPSPDQPSDGNYVGVKKELGNCIEVGARKRHPRIVGNSRNSDHLRVQNGGGLLFRGGDSSSRSGSAYSEICSLAAQHFARIREVLVERSVTSTLNSSFLTPCRDRLVVALGLDLFAVNDEKFMDMFVAPGAIDILQNERQSLQKRQKILHSCLTEFKTVARTL</sequence>
<feature type="domain" description="Dynamin-type G" evidence="2">
    <location>
        <begin position="44"/>
        <end position="366"/>
    </location>
</feature>
<dbReference type="PANTHER" id="PTHR11566">
    <property type="entry name" value="DYNAMIN"/>
    <property type="match status" value="1"/>
</dbReference>
<dbReference type="GO" id="GO:0005874">
    <property type="term" value="C:microtubule"/>
    <property type="evidence" value="ECO:0007669"/>
    <property type="project" value="TreeGrafter"/>
</dbReference>
<evidence type="ECO:0000259" key="2">
    <source>
        <dbReference type="PROSITE" id="PS51718"/>
    </source>
</evidence>
<accession>A0A6A4LLX2</accession>
<feature type="region of interest" description="Disordered" evidence="1">
    <location>
        <begin position="635"/>
        <end position="667"/>
    </location>
</feature>
<dbReference type="InterPro" id="IPR045063">
    <property type="entry name" value="Dynamin_N"/>
</dbReference>
<dbReference type="SMART" id="SM00053">
    <property type="entry name" value="DYNc"/>
    <property type="match status" value="1"/>
</dbReference>
<gene>
    <name evidence="3" type="ORF">C3L33_11689</name>
</gene>
<proteinExistence type="predicted"/>
<feature type="region of interest" description="Disordered" evidence="1">
    <location>
        <begin position="402"/>
        <end position="428"/>
    </location>
</feature>
<dbReference type="EMBL" id="QEFC01001727">
    <property type="protein sequence ID" value="KAE9456409.1"/>
    <property type="molecule type" value="Genomic_DNA"/>
</dbReference>
<dbReference type="GO" id="GO:0005525">
    <property type="term" value="F:GTP binding"/>
    <property type="evidence" value="ECO:0007669"/>
    <property type="project" value="InterPro"/>
</dbReference>